<keyword evidence="9 11" id="KW-0472">Membrane</keyword>
<keyword evidence="13" id="KW-1185">Reference proteome</keyword>
<evidence type="ECO:0000256" key="1">
    <source>
        <dbReference type="ARBA" id="ARBA00004162"/>
    </source>
</evidence>
<dbReference type="PRINTS" id="PR01853">
    <property type="entry name" value="YAJCTRNLCASE"/>
</dbReference>
<proteinExistence type="inferred from homology"/>
<evidence type="ECO:0000256" key="9">
    <source>
        <dbReference type="ARBA" id="ARBA00023136"/>
    </source>
</evidence>
<evidence type="ECO:0000313" key="13">
    <source>
        <dbReference type="Proteomes" id="UP000230842"/>
    </source>
</evidence>
<keyword evidence="5 11" id="KW-0812">Transmembrane</keyword>
<evidence type="ECO:0000313" key="12">
    <source>
        <dbReference type="EMBL" id="PJJ55878.1"/>
    </source>
</evidence>
<protein>
    <submittedName>
        <fullName evidence="12">Preprotein translocase subunit YajC</fullName>
    </submittedName>
</protein>
<evidence type="ECO:0000256" key="2">
    <source>
        <dbReference type="ARBA" id="ARBA00006742"/>
    </source>
</evidence>
<evidence type="ECO:0000256" key="7">
    <source>
        <dbReference type="ARBA" id="ARBA00022989"/>
    </source>
</evidence>
<evidence type="ECO:0000256" key="10">
    <source>
        <dbReference type="SAM" id="MobiDB-lite"/>
    </source>
</evidence>
<evidence type="ECO:0000256" key="5">
    <source>
        <dbReference type="ARBA" id="ARBA00022692"/>
    </source>
</evidence>
<feature type="transmembrane region" description="Helical" evidence="11">
    <location>
        <begin position="6"/>
        <end position="21"/>
    </location>
</feature>
<dbReference type="GO" id="GO:0005886">
    <property type="term" value="C:plasma membrane"/>
    <property type="evidence" value="ECO:0007669"/>
    <property type="project" value="UniProtKB-SubCell"/>
</dbReference>
<keyword evidence="8" id="KW-0811">Translocation</keyword>
<dbReference type="PANTHER" id="PTHR33909">
    <property type="entry name" value="SEC TRANSLOCON ACCESSORY COMPLEX SUBUNIT YAJC"/>
    <property type="match status" value="1"/>
</dbReference>
<organism evidence="12 13">
    <name type="scientific">Mumia flava</name>
    <dbReference type="NCBI Taxonomy" id="1348852"/>
    <lineage>
        <taxon>Bacteria</taxon>
        <taxon>Bacillati</taxon>
        <taxon>Actinomycetota</taxon>
        <taxon>Actinomycetes</taxon>
        <taxon>Propionibacteriales</taxon>
        <taxon>Nocardioidaceae</taxon>
        <taxon>Mumia</taxon>
    </lineage>
</organism>
<dbReference type="RefSeq" id="WP_211287946.1">
    <property type="nucleotide sequence ID" value="NZ_PGEZ01000001.1"/>
</dbReference>
<keyword evidence="3" id="KW-0813">Transport</keyword>
<dbReference type="EMBL" id="PGEZ01000001">
    <property type="protein sequence ID" value="PJJ55878.1"/>
    <property type="molecule type" value="Genomic_DNA"/>
</dbReference>
<sequence length="115" mass="12483">MELGALLPLILLAGVFYFLIIRPQSKRRREFVDMQSRVELGAEVMLTSGIFGTVTGLDEDSMELTIAPGVEIRVHRNVVAKILTPTSGGADDPRLDDPASSDDDAPSDKREENGA</sequence>
<name>A0A2M9BD50_9ACTN</name>
<reference evidence="12 13" key="1">
    <citation type="submission" date="2017-11" db="EMBL/GenBank/DDBJ databases">
        <title>Genomic Encyclopedia of Archaeal and Bacterial Type Strains, Phase II (KMG-II): From Individual Species to Whole Genera.</title>
        <authorList>
            <person name="Goeker M."/>
        </authorList>
    </citation>
    <scope>NUCLEOTIDE SEQUENCE [LARGE SCALE GENOMIC DNA]</scope>
    <source>
        <strain evidence="12 13">DSM 27763</strain>
    </source>
</reference>
<comment type="similarity">
    <text evidence="2">Belongs to the YajC family.</text>
</comment>
<dbReference type="Pfam" id="PF02699">
    <property type="entry name" value="YajC"/>
    <property type="match status" value="1"/>
</dbReference>
<dbReference type="Proteomes" id="UP000230842">
    <property type="component" value="Unassembled WGS sequence"/>
</dbReference>
<feature type="compositionally biased region" description="Basic and acidic residues" evidence="10">
    <location>
        <begin position="106"/>
        <end position="115"/>
    </location>
</feature>
<evidence type="ECO:0000256" key="4">
    <source>
        <dbReference type="ARBA" id="ARBA00022475"/>
    </source>
</evidence>
<dbReference type="GO" id="GO:0015031">
    <property type="term" value="P:protein transport"/>
    <property type="evidence" value="ECO:0007669"/>
    <property type="project" value="UniProtKB-KW"/>
</dbReference>
<dbReference type="NCBIfam" id="TIGR00739">
    <property type="entry name" value="yajC"/>
    <property type="match status" value="1"/>
</dbReference>
<dbReference type="AlphaFoldDB" id="A0A2M9BD50"/>
<comment type="caution">
    <text evidence="12">The sequence shown here is derived from an EMBL/GenBank/DDBJ whole genome shotgun (WGS) entry which is preliminary data.</text>
</comment>
<evidence type="ECO:0000256" key="6">
    <source>
        <dbReference type="ARBA" id="ARBA00022927"/>
    </source>
</evidence>
<evidence type="ECO:0000256" key="11">
    <source>
        <dbReference type="SAM" id="Phobius"/>
    </source>
</evidence>
<accession>A0A2M9BD50</accession>
<keyword evidence="4" id="KW-1003">Cell membrane</keyword>
<dbReference type="PANTHER" id="PTHR33909:SF1">
    <property type="entry name" value="SEC TRANSLOCON ACCESSORY COMPLEX SUBUNIT YAJC"/>
    <property type="match status" value="1"/>
</dbReference>
<keyword evidence="7 11" id="KW-1133">Transmembrane helix</keyword>
<comment type="subcellular location">
    <subcellularLocation>
        <location evidence="1">Cell membrane</location>
        <topology evidence="1">Single-pass membrane protein</topology>
    </subcellularLocation>
</comment>
<keyword evidence="6" id="KW-0653">Protein transport</keyword>
<dbReference type="SMART" id="SM01323">
    <property type="entry name" value="YajC"/>
    <property type="match status" value="1"/>
</dbReference>
<evidence type="ECO:0000256" key="3">
    <source>
        <dbReference type="ARBA" id="ARBA00022448"/>
    </source>
</evidence>
<evidence type="ECO:0000256" key="8">
    <source>
        <dbReference type="ARBA" id="ARBA00023010"/>
    </source>
</evidence>
<dbReference type="InterPro" id="IPR003849">
    <property type="entry name" value="Preprotein_translocase_YajC"/>
</dbReference>
<feature type="region of interest" description="Disordered" evidence="10">
    <location>
        <begin position="84"/>
        <end position="115"/>
    </location>
</feature>
<gene>
    <name evidence="12" type="ORF">CLV56_0077</name>
</gene>